<keyword evidence="14" id="KW-1185">Reference proteome</keyword>
<keyword evidence="3" id="KW-0723">Serine/threonine-protein kinase</keyword>
<dbReference type="FunFam" id="3.30.200.20:FF:000201">
    <property type="entry name" value="TP53-regulating kinase isoform X1"/>
    <property type="match status" value="1"/>
</dbReference>
<proteinExistence type="inferred from homology"/>
<evidence type="ECO:0000256" key="5">
    <source>
        <dbReference type="ARBA" id="ARBA00022694"/>
    </source>
</evidence>
<dbReference type="InterPro" id="IPR022495">
    <property type="entry name" value="Bud32"/>
</dbReference>
<dbReference type="GO" id="GO:0005829">
    <property type="term" value="C:cytosol"/>
    <property type="evidence" value="ECO:0007669"/>
    <property type="project" value="TreeGrafter"/>
</dbReference>
<accession>A0A7D5R9W3</accession>
<evidence type="ECO:0000256" key="2">
    <source>
        <dbReference type="ARBA" id="ARBA00012513"/>
    </source>
</evidence>
<dbReference type="RefSeq" id="WP_179360605.1">
    <property type="nucleotide sequence ID" value="NZ_CP026993.1"/>
</dbReference>
<dbReference type="Pfam" id="PF00069">
    <property type="entry name" value="Pkinase"/>
    <property type="match status" value="1"/>
</dbReference>
<dbReference type="PANTHER" id="PTHR12209">
    <property type="entry name" value="NON-SPECIFIC SERINE/THREONINE PROTEIN KINASE"/>
    <property type="match status" value="1"/>
</dbReference>
<comment type="catalytic activity">
    <reaction evidence="10">
        <text>L-seryl-[protein] + ATP = O-phospho-L-seryl-[protein] + ADP + H(+)</text>
        <dbReference type="Rhea" id="RHEA:17989"/>
        <dbReference type="Rhea" id="RHEA-COMP:9863"/>
        <dbReference type="Rhea" id="RHEA-COMP:11604"/>
        <dbReference type="ChEBI" id="CHEBI:15378"/>
        <dbReference type="ChEBI" id="CHEBI:29999"/>
        <dbReference type="ChEBI" id="CHEBI:30616"/>
        <dbReference type="ChEBI" id="CHEBI:83421"/>
        <dbReference type="ChEBI" id="CHEBI:456216"/>
        <dbReference type="EC" id="2.7.11.1"/>
    </reaction>
</comment>
<name>A0A7D5R9W3_9ARCH</name>
<dbReference type="PROSITE" id="PS50011">
    <property type="entry name" value="PROTEIN_KINASE_DOM"/>
    <property type="match status" value="1"/>
</dbReference>
<dbReference type="GO" id="GO:0000408">
    <property type="term" value="C:EKC/KEOPS complex"/>
    <property type="evidence" value="ECO:0007669"/>
    <property type="project" value="UniProtKB-ARBA"/>
</dbReference>
<dbReference type="GO" id="GO:0004674">
    <property type="term" value="F:protein serine/threonine kinase activity"/>
    <property type="evidence" value="ECO:0007669"/>
    <property type="project" value="UniProtKB-KW"/>
</dbReference>
<evidence type="ECO:0000256" key="3">
    <source>
        <dbReference type="ARBA" id="ARBA00022527"/>
    </source>
</evidence>
<dbReference type="PANTHER" id="PTHR12209:SF0">
    <property type="entry name" value="EKC_KEOPS COMPLEX SUBUNIT TP53RK"/>
    <property type="match status" value="1"/>
</dbReference>
<keyword evidence="7 13" id="KW-0418">Kinase</keyword>
<dbReference type="SUPFAM" id="SSF56112">
    <property type="entry name" value="Protein kinase-like (PK-like)"/>
    <property type="match status" value="1"/>
</dbReference>
<reference evidence="13 14" key="1">
    <citation type="submission" date="2018-02" db="EMBL/GenBank/DDBJ databases">
        <title>Complete genome of Nitrosopumilus cobalaminigenes HCA1.</title>
        <authorList>
            <person name="Qin W."/>
            <person name="Zheng Y."/>
            <person name="Stahl D.A."/>
        </authorList>
    </citation>
    <scope>NUCLEOTIDE SEQUENCE [LARGE SCALE GENOMIC DNA]</scope>
    <source>
        <strain evidence="13 14">HCA1</strain>
    </source>
</reference>
<keyword evidence="4" id="KW-0808">Transferase</keyword>
<keyword evidence="8" id="KW-0067">ATP-binding</keyword>
<feature type="domain" description="Protein kinase" evidence="12">
    <location>
        <begin position="1"/>
        <end position="206"/>
    </location>
</feature>
<comment type="catalytic activity">
    <reaction evidence="9">
        <text>L-threonyl-[protein] + ATP = O-phospho-L-threonyl-[protein] + ADP + H(+)</text>
        <dbReference type="Rhea" id="RHEA:46608"/>
        <dbReference type="Rhea" id="RHEA-COMP:11060"/>
        <dbReference type="Rhea" id="RHEA-COMP:11605"/>
        <dbReference type="ChEBI" id="CHEBI:15378"/>
        <dbReference type="ChEBI" id="CHEBI:30013"/>
        <dbReference type="ChEBI" id="CHEBI:30616"/>
        <dbReference type="ChEBI" id="CHEBI:61977"/>
        <dbReference type="ChEBI" id="CHEBI:456216"/>
        <dbReference type="EC" id="2.7.11.1"/>
    </reaction>
</comment>
<dbReference type="PROSITE" id="PS00109">
    <property type="entry name" value="PROTEIN_KINASE_TYR"/>
    <property type="match status" value="1"/>
</dbReference>
<protein>
    <recommendedName>
        <fullName evidence="2">non-specific serine/threonine protein kinase</fullName>
        <ecNumber evidence="2">2.7.11.1</ecNumber>
    </recommendedName>
</protein>
<dbReference type="FunFam" id="1.10.510.10:FF:000951">
    <property type="entry name" value="EKC/KEOPS complex subunit BUD32"/>
    <property type="match status" value="1"/>
</dbReference>
<dbReference type="InterPro" id="IPR011009">
    <property type="entry name" value="Kinase-like_dom_sf"/>
</dbReference>
<dbReference type="EC" id="2.7.11.1" evidence="2"/>
<evidence type="ECO:0000256" key="10">
    <source>
        <dbReference type="ARBA" id="ARBA00048679"/>
    </source>
</evidence>
<keyword evidence="6" id="KW-0547">Nucleotide-binding</keyword>
<gene>
    <name evidence="13" type="ORF">C5F47_08025</name>
</gene>
<evidence type="ECO:0000256" key="4">
    <source>
        <dbReference type="ARBA" id="ARBA00022679"/>
    </source>
</evidence>
<dbReference type="Gene3D" id="1.10.510.10">
    <property type="entry name" value="Transferase(Phosphotransferase) domain 1"/>
    <property type="match status" value="1"/>
</dbReference>
<dbReference type="InterPro" id="IPR000719">
    <property type="entry name" value="Prot_kinase_dom"/>
</dbReference>
<comment type="subunit">
    <text evidence="11">Component of the KEOPS complex that consists of Kae1, Bud32, Cgi121 and Pcc1; the whole complex dimerizes.</text>
</comment>
<dbReference type="Proteomes" id="UP000509771">
    <property type="component" value="Chromosome"/>
</dbReference>
<dbReference type="GO" id="GO:0008033">
    <property type="term" value="P:tRNA processing"/>
    <property type="evidence" value="ECO:0007669"/>
    <property type="project" value="UniProtKB-KW"/>
</dbReference>
<dbReference type="GeneID" id="56060001"/>
<sequence length="206" mass="23325">MKLVKKGAEADLYQTNWQNSKAILKIRKAKKYRNPLLDSKIRKQRTIKESQMLSLVKSYGINAPLVYFVNLENTSITMQEIPGTPIHDLSESKIIKLSKDIGKLVGTLHKNGVMHGDLTTSNFILFQNRVYVIDFGLSQISIKPEDHAVDLRLIKEILNSAHAKIMVSSWKNFLNGYQSIVGSAYYAKITKLVSDIESRGRYAQVV</sequence>
<dbReference type="EMBL" id="CP026993">
    <property type="protein sequence ID" value="QLH03863.1"/>
    <property type="molecule type" value="Genomic_DNA"/>
</dbReference>
<dbReference type="KEGG" id="ncl:C5F47_08025"/>
<evidence type="ECO:0000256" key="8">
    <source>
        <dbReference type="ARBA" id="ARBA00022840"/>
    </source>
</evidence>
<dbReference type="OrthoDB" id="31344at2157"/>
<dbReference type="GO" id="GO:0005524">
    <property type="term" value="F:ATP binding"/>
    <property type="evidence" value="ECO:0007669"/>
    <property type="project" value="UniProtKB-KW"/>
</dbReference>
<evidence type="ECO:0000256" key="9">
    <source>
        <dbReference type="ARBA" id="ARBA00047899"/>
    </source>
</evidence>
<organism evidence="13 14">
    <name type="scientific">Nitrosopumilus cobalaminigenes</name>
    <dbReference type="NCBI Taxonomy" id="1470066"/>
    <lineage>
        <taxon>Archaea</taxon>
        <taxon>Nitrososphaerota</taxon>
        <taxon>Nitrososphaeria</taxon>
        <taxon>Nitrosopumilales</taxon>
        <taxon>Nitrosopumilaceae</taxon>
        <taxon>Nitrosopumilus</taxon>
    </lineage>
</organism>
<dbReference type="NCBIfam" id="TIGR03724">
    <property type="entry name" value="arch_bud32"/>
    <property type="match status" value="1"/>
</dbReference>
<keyword evidence="5" id="KW-0819">tRNA processing</keyword>
<dbReference type="AlphaFoldDB" id="A0A7D5R9W3"/>
<comment type="similarity">
    <text evidence="1">Belongs to the protein kinase superfamily. BUD32 family.</text>
</comment>
<evidence type="ECO:0000313" key="14">
    <source>
        <dbReference type="Proteomes" id="UP000509771"/>
    </source>
</evidence>
<evidence type="ECO:0000256" key="7">
    <source>
        <dbReference type="ARBA" id="ARBA00022777"/>
    </source>
</evidence>
<evidence type="ECO:0000313" key="13">
    <source>
        <dbReference type="EMBL" id="QLH03863.1"/>
    </source>
</evidence>
<evidence type="ECO:0000256" key="11">
    <source>
        <dbReference type="ARBA" id="ARBA00065170"/>
    </source>
</evidence>
<evidence type="ECO:0000256" key="6">
    <source>
        <dbReference type="ARBA" id="ARBA00022741"/>
    </source>
</evidence>
<evidence type="ECO:0000256" key="1">
    <source>
        <dbReference type="ARBA" id="ARBA00010630"/>
    </source>
</evidence>
<evidence type="ECO:0000259" key="12">
    <source>
        <dbReference type="PROSITE" id="PS50011"/>
    </source>
</evidence>
<dbReference type="InterPro" id="IPR008266">
    <property type="entry name" value="Tyr_kinase_AS"/>
</dbReference>
<dbReference type="Gene3D" id="3.30.200.20">
    <property type="entry name" value="Phosphorylase Kinase, domain 1"/>
    <property type="match status" value="1"/>
</dbReference>